<dbReference type="Gene3D" id="1.25.40.10">
    <property type="entry name" value="Tetratricopeptide repeat domain"/>
    <property type="match status" value="2"/>
</dbReference>
<feature type="domain" description="Pentatricopeptide repeat-containing protein-mitochondrial" evidence="3">
    <location>
        <begin position="322"/>
        <end position="456"/>
    </location>
</feature>
<dbReference type="AlphaFoldDB" id="A0A9P4UP30"/>
<dbReference type="InterPro" id="IPR011990">
    <property type="entry name" value="TPR-like_helical_dom_sf"/>
</dbReference>
<gene>
    <name evidence="4" type="ORF">K431DRAFT_283517</name>
</gene>
<dbReference type="PANTHER" id="PTHR47939">
    <property type="entry name" value="MEMBRANE-ASSOCIATED SALT-INDUCIBLE PROTEIN-LIKE"/>
    <property type="match status" value="1"/>
</dbReference>
<protein>
    <recommendedName>
        <fullName evidence="3">Pentatricopeptide repeat-containing protein-mitochondrial domain-containing protein</fullName>
    </recommendedName>
</protein>
<evidence type="ECO:0000313" key="5">
    <source>
        <dbReference type="Proteomes" id="UP000799441"/>
    </source>
</evidence>
<organism evidence="4 5">
    <name type="scientific">Polychaeton citri CBS 116435</name>
    <dbReference type="NCBI Taxonomy" id="1314669"/>
    <lineage>
        <taxon>Eukaryota</taxon>
        <taxon>Fungi</taxon>
        <taxon>Dikarya</taxon>
        <taxon>Ascomycota</taxon>
        <taxon>Pezizomycotina</taxon>
        <taxon>Dothideomycetes</taxon>
        <taxon>Dothideomycetidae</taxon>
        <taxon>Capnodiales</taxon>
        <taxon>Capnodiaceae</taxon>
        <taxon>Polychaeton</taxon>
    </lineage>
</organism>
<reference evidence="4" key="1">
    <citation type="journal article" date="2020" name="Stud. Mycol.">
        <title>101 Dothideomycetes genomes: a test case for predicting lifestyles and emergence of pathogens.</title>
        <authorList>
            <person name="Haridas S."/>
            <person name="Albert R."/>
            <person name="Binder M."/>
            <person name="Bloem J."/>
            <person name="Labutti K."/>
            <person name="Salamov A."/>
            <person name="Andreopoulos B."/>
            <person name="Baker S."/>
            <person name="Barry K."/>
            <person name="Bills G."/>
            <person name="Bluhm B."/>
            <person name="Cannon C."/>
            <person name="Castanera R."/>
            <person name="Culley D."/>
            <person name="Daum C."/>
            <person name="Ezra D."/>
            <person name="Gonzalez J."/>
            <person name="Henrissat B."/>
            <person name="Kuo A."/>
            <person name="Liang C."/>
            <person name="Lipzen A."/>
            <person name="Lutzoni F."/>
            <person name="Magnuson J."/>
            <person name="Mondo S."/>
            <person name="Nolan M."/>
            <person name="Ohm R."/>
            <person name="Pangilinan J."/>
            <person name="Park H.-J."/>
            <person name="Ramirez L."/>
            <person name="Alfaro M."/>
            <person name="Sun H."/>
            <person name="Tritt A."/>
            <person name="Yoshinaga Y."/>
            <person name="Zwiers L.-H."/>
            <person name="Turgeon B."/>
            <person name="Goodwin S."/>
            <person name="Spatafora J."/>
            <person name="Crous P."/>
            <person name="Grigoriev I."/>
        </authorList>
    </citation>
    <scope>NUCLEOTIDE SEQUENCE</scope>
    <source>
        <strain evidence="4">CBS 116435</strain>
    </source>
</reference>
<dbReference type="PANTHER" id="PTHR47939:SF13">
    <property type="entry name" value="OS03G0201400 PROTEIN"/>
    <property type="match status" value="1"/>
</dbReference>
<evidence type="ECO:0000256" key="1">
    <source>
        <dbReference type="ARBA" id="ARBA00022737"/>
    </source>
</evidence>
<keyword evidence="5" id="KW-1185">Reference proteome</keyword>
<keyword evidence="1" id="KW-0677">Repeat</keyword>
<name>A0A9P4UP30_9PEZI</name>
<dbReference type="OrthoDB" id="747253at2759"/>
<feature type="region of interest" description="Disordered" evidence="2">
    <location>
        <begin position="35"/>
        <end position="55"/>
    </location>
</feature>
<dbReference type="Proteomes" id="UP000799441">
    <property type="component" value="Unassembled WGS sequence"/>
</dbReference>
<sequence>MTTVRLATDPLWQALCPHWNGSIFLRAALRPSQAKKVAQRSQAPHPRSRPSPWRSFTTFPHRAVANRGFLPQVQPVDFNEDGTLNHPLPADRNRPDDGDAWLAQASTEEIVQRLRRSALKGDCAYVRRLAVYLVGERGMRPSISLYNAIILSNTSHSEGSAGRVADLLEEMRQNNIAPDVATCHAVLKVLSVHVDHLLRDGVLRFMHERWYQPSDEGMHDVAAGQLREGLFEQALDRLDAMRRQGVAVQPWLLDLFVYTLCEADEIDTAHDIMRTRFESGELNLSRTLWMQLLDFAADARHYTTVALIWNSQVQPGYLNPSSGMCLNILTAAAKVGDAVLATDVFAYLSKRGITYQPIHYELLISTYLSSETPDLQRALSILTIMPVEKLEPSEIETRTLFTYLNQNPAILTNALSILRELHTQGRVIPIAALNLLIECYVEQHDLAGALKVYKQIHTFTPVSEHSRRSFANTHTFDLLLKGCRTNQPPDSEQASFLVSELLALQIKPTALTYDRLILVFVEAAKHWLETPRLSFSTEEHVLCAKDLLSRAHHHFTEMHEVGWMPRRRTIEALARRLAELHDPRCWDMLQIAGDNIDDWQTTGQWARRHCEEAWAKSE</sequence>
<evidence type="ECO:0000313" key="4">
    <source>
        <dbReference type="EMBL" id="KAF2723012.1"/>
    </source>
</evidence>
<accession>A0A9P4UP30</accession>
<dbReference type="EMBL" id="MU003779">
    <property type="protein sequence ID" value="KAF2723012.1"/>
    <property type="molecule type" value="Genomic_DNA"/>
</dbReference>
<evidence type="ECO:0000256" key="2">
    <source>
        <dbReference type="SAM" id="MobiDB-lite"/>
    </source>
</evidence>
<dbReference type="InterPro" id="IPR050667">
    <property type="entry name" value="PPR-containing_protein"/>
</dbReference>
<evidence type="ECO:0000259" key="3">
    <source>
        <dbReference type="Pfam" id="PF23276"/>
    </source>
</evidence>
<dbReference type="Pfam" id="PF23276">
    <property type="entry name" value="TPR_24"/>
    <property type="match status" value="1"/>
</dbReference>
<proteinExistence type="predicted"/>
<dbReference type="InterPro" id="IPR057027">
    <property type="entry name" value="TPR_mt"/>
</dbReference>
<comment type="caution">
    <text evidence="4">The sequence shown here is derived from an EMBL/GenBank/DDBJ whole genome shotgun (WGS) entry which is preliminary data.</text>
</comment>